<organism evidence="1 2">
    <name type="scientific">Ignelater luminosus</name>
    <name type="common">Cucubano</name>
    <name type="synonym">Pyrophorus luminosus</name>
    <dbReference type="NCBI Taxonomy" id="2038154"/>
    <lineage>
        <taxon>Eukaryota</taxon>
        <taxon>Metazoa</taxon>
        <taxon>Ecdysozoa</taxon>
        <taxon>Arthropoda</taxon>
        <taxon>Hexapoda</taxon>
        <taxon>Insecta</taxon>
        <taxon>Pterygota</taxon>
        <taxon>Neoptera</taxon>
        <taxon>Endopterygota</taxon>
        <taxon>Coleoptera</taxon>
        <taxon>Polyphaga</taxon>
        <taxon>Elateriformia</taxon>
        <taxon>Elateroidea</taxon>
        <taxon>Elateridae</taxon>
        <taxon>Agrypninae</taxon>
        <taxon>Pyrophorini</taxon>
        <taxon>Ignelater</taxon>
    </lineage>
</organism>
<comment type="caution">
    <text evidence="1">The sequence shown here is derived from an EMBL/GenBank/DDBJ whole genome shotgun (WGS) entry which is preliminary data.</text>
</comment>
<dbReference type="OrthoDB" id="6777687at2759"/>
<name>A0A8K0G6P0_IGNLU</name>
<evidence type="ECO:0000313" key="2">
    <source>
        <dbReference type="Proteomes" id="UP000801492"/>
    </source>
</evidence>
<dbReference type="EMBL" id="VTPC01050518">
    <property type="protein sequence ID" value="KAF2890532.1"/>
    <property type="molecule type" value="Genomic_DNA"/>
</dbReference>
<dbReference type="Proteomes" id="UP000801492">
    <property type="component" value="Unassembled WGS sequence"/>
</dbReference>
<feature type="non-terminal residue" evidence="1">
    <location>
        <position position="244"/>
    </location>
</feature>
<keyword evidence="2" id="KW-1185">Reference proteome</keyword>
<sequence length="244" mass="27599">AAANFLETRQKIQALNDFAKHLFQKLDKTVDNYDAKVHHTQCPVSIAISCALSTLNDPSRTWRQSQLVKTIKSLKLRDIRLSMITGATVKELGRHCSFHCHSSTATIISEVDDDIFVITHCKRNTVITCSATKYHFDDTAYEKPGALQIELPRDCFLSILSESIDPTDNDPNQLSECCLVSGTDSHSQLQRFWELQDCPSEWSCELNFINTTYKDETGRFIVSGNEKNLTWAILKQLHSTGFIP</sequence>
<dbReference type="AlphaFoldDB" id="A0A8K0G6P0"/>
<proteinExistence type="predicted"/>
<accession>A0A8K0G6P0</accession>
<reference evidence="1" key="1">
    <citation type="submission" date="2019-08" db="EMBL/GenBank/DDBJ databases">
        <title>The genome of the North American firefly Photinus pyralis.</title>
        <authorList>
            <consortium name="Photinus pyralis genome working group"/>
            <person name="Fallon T.R."/>
            <person name="Sander Lower S.E."/>
            <person name="Weng J.-K."/>
        </authorList>
    </citation>
    <scope>NUCLEOTIDE SEQUENCE</scope>
    <source>
        <strain evidence="1">TRF0915ILg1</strain>
        <tissue evidence="1">Whole body</tissue>
    </source>
</reference>
<evidence type="ECO:0000313" key="1">
    <source>
        <dbReference type="EMBL" id="KAF2890532.1"/>
    </source>
</evidence>
<protein>
    <submittedName>
        <fullName evidence="1">Uncharacterized protein</fullName>
    </submittedName>
</protein>
<gene>
    <name evidence="1" type="ORF">ILUMI_15641</name>
</gene>